<gene>
    <name evidence="1" type="ORF">DW674_10160</name>
</gene>
<dbReference type="EMBL" id="QRHE01000012">
    <property type="protein sequence ID" value="RHF50683.1"/>
    <property type="molecule type" value="Genomic_DNA"/>
</dbReference>
<dbReference type="InterPro" id="IPR003772">
    <property type="entry name" value="YceD"/>
</dbReference>
<evidence type="ECO:0000313" key="2">
    <source>
        <dbReference type="Proteomes" id="UP000283442"/>
    </source>
</evidence>
<dbReference type="OrthoDB" id="9790372at2"/>
<dbReference type="PANTHER" id="PTHR34374:SF1">
    <property type="entry name" value="LARGE RIBOSOMAL RNA SUBUNIT ACCUMULATION PROTEIN YCED HOMOLOG 1, CHLOROPLASTIC"/>
    <property type="match status" value="1"/>
</dbReference>
<protein>
    <submittedName>
        <fullName evidence="1">DUF177 domain-containing protein</fullName>
    </submittedName>
</protein>
<dbReference type="AlphaFoldDB" id="A0A414NUT4"/>
<reference evidence="1 2" key="1">
    <citation type="submission" date="2018-08" db="EMBL/GenBank/DDBJ databases">
        <title>A genome reference for cultivated species of the human gut microbiota.</title>
        <authorList>
            <person name="Zou Y."/>
            <person name="Xue W."/>
            <person name="Luo G."/>
        </authorList>
    </citation>
    <scope>NUCLEOTIDE SEQUENCE [LARGE SCALE GENOMIC DNA]</scope>
    <source>
        <strain evidence="1 2">AM25-21AC</strain>
    </source>
</reference>
<dbReference type="Pfam" id="PF02620">
    <property type="entry name" value="YceD"/>
    <property type="match status" value="1"/>
</dbReference>
<organism evidence="1 2">
    <name type="scientific">Mitsuokella multacida</name>
    <dbReference type="NCBI Taxonomy" id="52226"/>
    <lineage>
        <taxon>Bacteria</taxon>
        <taxon>Bacillati</taxon>
        <taxon>Bacillota</taxon>
        <taxon>Negativicutes</taxon>
        <taxon>Selenomonadales</taxon>
        <taxon>Selenomonadaceae</taxon>
        <taxon>Mitsuokella</taxon>
    </lineage>
</organism>
<proteinExistence type="predicted"/>
<dbReference type="Proteomes" id="UP000283442">
    <property type="component" value="Unassembled WGS sequence"/>
</dbReference>
<evidence type="ECO:0000313" key="1">
    <source>
        <dbReference type="EMBL" id="RHF50683.1"/>
    </source>
</evidence>
<dbReference type="PANTHER" id="PTHR34374">
    <property type="entry name" value="LARGE RIBOSOMAL RNA SUBUNIT ACCUMULATION PROTEIN YCED HOMOLOG 1, CHLOROPLASTIC"/>
    <property type="match status" value="1"/>
</dbReference>
<sequence length="175" mass="19206">MEVDADMKINIAESNADIMQEIPFAFTTTAEAIGAVADDYAFVGPLTVEGHVVHTGSCWRAEGVIRCTKSYVCDRCLAPCQEEQEHPFSEEFRRTGEMADDEEANRFDGDLIDITELVRDTVLAAQPLSKLCKPDCKGLCPVCGADLNQGDCGCDRFVPDPRMAALQELLAKNKK</sequence>
<comment type="caution">
    <text evidence="1">The sequence shown here is derived from an EMBL/GenBank/DDBJ whole genome shotgun (WGS) entry which is preliminary data.</text>
</comment>
<accession>A0A414NUT4</accession>
<name>A0A414NUT4_9FIRM</name>